<name>A0A9D2WRT6_9FIRM</name>
<evidence type="ECO:0000313" key="3">
    <source>
        <dbReference type="EMBL" id="KAF1085746.1"/>
    </source>
</evidence>
<dbReference type="GO" id="GO:0046677">
    <property type="term" value="P:response to antibiotic"/>
    <property type="evidence" value="ECO:0007669"/>
    <property type="project" value="InterPro"/>
</dbReference>
<evidence type="ECO:0000259" key="2">
    <source>
        <dbReference type="Pfam" id="PF13354"/>
    </source>
</evidence>
<reference evidence="3" key="1">
    <citation type="submission" date="2016-02" db="EMBL/GenBank/DDBJ databases">
        <title>Draft Genome Sequence of Sporotomaculum syntrophicum Strain FB, a Syntrophic Benzoate Degrader.</title>
        <authorList>
            <person name="Nobu M.K."/>
            <person name="Narihiro T."/>
            <person name="Qiu Y.-L."/>
            <person name="Ohashi A."/>
            <person name="Liu W.-T."/>
            <person name="Yuji S."/>
        </authorList>
    </citation>
    <scope>NUCLEOTIDE SEQUENCE</scope>
    <source>
        <strain evidence="3">FB</strain>
    </source>
</reference>
<feature type="chain" id="PRO_5038647687" evidence="1">
    <location>
        <begin position="23"/>
        <end position="315"/>
    </location>
</feature>
<dbReference type="GO" id="GO:0030655">
    <property type="term" value="P:beta-lactam antibiotic catabolic process"/>
    <property type="evidence" value="ECO:0007669"/>
    <property type="project" value="InterPro"/>
</dbReference>
<accession>A0A9D2WRT6</accession>
<dbReference type="AlphaFoldDB" id="A0A9D2WRT6"/>
<dbReference type="InterPro" id="IPR000871">
    <property type="entry name" value="Beta-lactam_class-A"/>
</dbReference>
<evidence type="ECO:0000256" key="1">
    <source>
        <dbReference type="SAM" id="SignalP"/>
    </source>
</evidence>
<dbReference type="RefSeq" id="WP_161822174.1">
    <property type="nucleotide sequence ID" value="NZ_LSRS01000003.1"/>
</dbReference>
<keyword evidence="1" id="KW-0732">Signal</keyword>
<dbReference type="EMBL" id="LSRS01000003">
    <property type="protein sequence ID" value="KAF1085746.1"/>
    <property type="molecule type" value="Genomic_DNA"/>
</dbReference>
<dbReference type="PANTHER" id="PTHR35333">
    <property type="entry name" value="BETA-LACTAMASE"/>
    <property type="match status" value="1"/>
</dbReference>
<sequence>MKKVVFYVLLSVFLLSSASAISEPFKKNMQASTDYEPLQRHITGYLAQQPGVYGLYFVDLESGQEFGYHSQTIFHAASTFKIPMNLYLYRAAEHGQIELSEQLLFTETHMEGGTGILKSHTPGGSYSIAQLADYSILYSDNVATNILLTRLGKENVKEYMRSLGGQVVDNEQNITCPYDLALYMQEVIQLAKKPSGEKLLDNLFDNLLKDRIPAPLPPGIKVANKIGTWPPTNTYNDAAYVVHPDKPYILVITSENTPGYSAAREVIRHLSELVYHYQSNGTVPASLKQPGTAHATGVCYPLLAGGFYAMINFVQ</sequence>
<dbReference type="Proteomes" id="UP000798488">
    <property type="component" value="Unassembled WGS sequence"/>
</dbReference>
<keyword evidence="3" id="KW-0378">Hydrolase</keyword>
<feature type="domain" description="Beta-lactamase class A catalytic" evidence="2">
    <location>
        <begin position="54"/>
        <end position="252"/>
    </location>
</feature>
<evidence type="ECO:0000313" key="4">
    <source>
        <dbReference type="Proteomes" id="UP000798488"/>
    </source>
</evidence>
<dbReference type="Pfam" id="PF13354">
    <property type="entry name" value="Beta-lactamase2"/>
    <property type="match status" value="1"/>
</dbReference>
<comment type="caution">
    <text evidence="3">The sequence shown here is derived from an EMBL/GenBank/DDBJ whole genome shotgun (WGS) entry which is preliminary data.</text>
</comment>
<gene>
    <name evidence="3" type="primary">blaZ</name>
    <name evidence="3" type="ORF">SPSYN_01893</name>
</gene>
<dbReference type="GO" id="GO:0008800">
    <property type="term" value="F:beta-lactamase activity"/>
    <property type="evidence" value="ECO:0007669"/>
    <property type="project" value="UniProtKB-EC"/>
</dbReference>
<dbReference type="Gene3D" id="3.40.710.10">
    <property type="entry name" value="DD-peptidase/beta-lactamase superfamily"/>
    <property type="match status" value="1"/>
</dbReference>
<dbReference type="EC" id="3.5.2.6" evidence="3"/>
<feature type="signal peptide" evidence="1">
    <location>
        <begin position="1"/>
        <end position="22"/>
    </location>
</feature>
<dbReference type="SUPFAM" id="SSF56601">
    <property type="entry name" value="beta-lactamase/transpeptidase-like"/>
    <property type="match status" value="1"/>
</dbReference>
<dbReference type="InterPro" id="IPR045155">
    <property type="entry name" value="Beta-lactam_cat"/>
</dbReference>
<dbReference type="InterPro" id="IPR012338">
    <property type="entry name" value="Beta-lactam/transpept-like"/>
</dbReference>
<organism evidence="3 4">
    <name type="scientific">Sporotomaculum syntrophicum</name>
    <dbReference type="NCBI Taxonomy" id="182264"/>
    <lineage>
        <taxon>Bacteria</taxon>
        <taxon>Bacillati</taxon>
        <taxon>Bacillota</taxon>
        <taxon>Clostridia</taxon>
        <taxon>Eubacteriales</taxon>
        <taxon>Desulfallaceae</taxon>
        <taxon>Sporotomaculum</taxon>
    </lineage>
</organism>
<proteinExistence type="predicted"/>
<protein>
    <submittedName>
        <fullName evidence="3">Beta-lactamase 3</fullName>
        <ecNumber evidence="3">3.5.2.6</ecNumber>
    </submittedName>
</protein>
<dbReference type="OrthoDB" id="9775096at2"/>
<keyword evidence="4" id="KW-1185">Reference proteome</keyword>
<dbReference type="PANTHER" id="PTHR35333:SF3">
    <property type="entry name" value="BETA-LACTAMASE-TYPE TRANSPEPTIDASE FOLD CONTAINING PROTEIN"/>
    <property type="match status" value="1"/>
</dbReference>